<dbReference type="AlphaFoldDB" id="A0A859FGN2"/>
<evidence type="ECO:0000313" key="4">
    <source>
        <dbReference type="Proteomes" id="UP000318138"/>
    </source>
</evidence>
<organism evidence="3 4">
    <name type="scientific">Paenalkalicoccus suaedae</name>
    <dbReference type="NCBI Taxonomy" id="2592382"/>
    <lineage>
        <taxon>Bacteria</taxon>
        <taxon>Bacillati</taxon>
        <taxon>Bacillota</taxon>
        <taxon>Bacilli</taxon>
        <taxon>Bacillales</taxon>
        <taxon>Bacillaceae</taxon>
        <taxon>Paenalkalicoccus</taxon>
    </lineage>
</organism>
<dbReference type="KEGG" id="psua:FLK61_32260"/>
<dbReference type="InterPro" id="IPR011249">
    <property type="entry name" value="Metalloenz_LuxS/M16"/>
</dbReference>
<feature type="domain" description="Peptidase M16 N-terminal" evidence="1">
    <location>
        <begin position="63"/>
        <end position="175"/>
    </location>
</feature>
<evidence type="ECO:0000313" key="3">
    <source>
        <dbReference type="EMBL" id="QKS71376.1"/>
    </source>
</evidence>
<dbReference type="EMBL" id="CP041372">
    <property type="protein sequence ID" value="QKS71376.1"/>
    <property type="molecule type" value="Genomic_DNA"/>
</dbReference>
<keyword evidence="4" id="KW-1185">Reference proteome</keyword>
<reference evidence="4" key="1">
    <citation type="submission" date="2019-07" db="EMBL/GenBank/DDBJ databases">
        <title>Bacillus alkalisoli sp. nov. isolated from saline soil.</title>
        <authorList>
            <person name="Sun J.-Q."/>
            <person name="Xu L."/>
        </authorList>
    </citation>
    <scope>NUCLEOTIDE SEQUENCE [LARGE SCALE GENOMIC DNA]</scope>
    <source>
        <strain evidence="4">M4U3P1</strain>
    </source>
</reference>
<dbReference type="RefSeq" id="WP_176009411.1">
    <property type="nucleotide sequence ID" value="NZ_CP041372.2"/>
</dbReference>
<dbReference type="InterPro" id="IPR050361">
    <property type="entry name" value="MPP/UQCRC_Complex"/>
</dbReference>
<gene>
    <name evidence="3" type="ORF">FLK61_32260</name>
</gene>
<feature type="domain" description="Peptidase M16 C-terminal" evidence="2">
    <location>
        <begin position="181"/>
        <end position="362"/>
    </location>
</feature>
<dbReference type="Pfam" id="PF05193">
    <property type="entry name" value="Peptidase_M16_C"/>
    <property type="match status" value="1"/>
</dbReference>
<evidence type="ECO:0000259" key="2">
    <source>
        <dbReference type="Pfam" id="PF05193"/>
    </source>
</evidence>
<dbReference type="Proteomes" id="UP000318138">
    <property type="component" value="Chromosome"/>
</dbReference>
<dbReference type="PANTHER" id="PTHR11851:SF134">
    <property type="entry name" value="ZINC-DEPENDENT PROTEASE"/>
    <property type="match status" value="1"/>
</dbReference>
<dbReference type="Gene3D" id="3.30.830.10">
    <property type="entry name" value="Metalloenzyme, LuxS/M16 peptidase-like"/>
    <property type="match status" value="2"/>
</dbReference>
<dbReference type="InterPro" id="IPR007863">
    <property type="entry name" value="Peptidase_M16_C"/>
</dbReference>
<name>A0A859FGN2_9BACI</name>
<accession>A0A859FGN2</accession>
<dbReference type="SUPFAM" id="SSF63411">
    <property type="entry name" value="LuxS/MPP-like metallohydrolase"/>
    <property type="match status" value="2"/>
</dbReference>
<dbReference type="InterPro" id="IPR011765">
    <property type="entry name" value="Pept_M16_N"/>
</dbReference>
<protein>
    <submittedName>
        <fullName evidence="3">Insulinase family protein</fullName>
    </submittedName>
</protein>
<dbReference type="Pfam" id="PF00675">
    <property type="entry name" value="Peptidase_M16"/>
    <property type="match status" value="1"/>
</dbReference>
<dbReference type="NCBIfam" id="NF047421">
    <property type="entry name" value="YfmH_fam"/>
    <property type="match status" value="1"/>
</dbReference>
<sequence>MEKLVYEQLNETLYAETMSNGLRVFILPKAGFNKTYATFTTKYGSIDHHFTPIGETEAIKVPDGIAHFLEHKMFEDEEGDVFQTFSKQGASANAFTSFTRTAYLFSSTSHVEKNMDTLLDFVQHPYFTEESVEKEKGIIEQEIRMYEDNPDWQNFFGLLKMMYHTHPVATDIAGTVESIQDITHDMLYTCYHTFYHPNNMTLFVVGNVEPDAMMELIRQNQARKTFEKPTPIPRFKEEEPTGVKERELTIPMPVKLSKLLIGIKDKEQSLSGSDLMQREIAMQLLLELMFGQSSENYQTLYQEGLIDDTFGADYTAEEGFSFTAIGGDTDQPEVLSKRVLELIEAFKEKELDEESVERLKKKKIGHFLRALNSPEYIANSFTRYQFNDMDLFNVIPELEALTMDQLKEVVGQFDTDNQTSICIIKAKEDDGSGE</sequence>
<proteinExistence type="predicted"/>
<evidence type="ECO:0000259" key="1">
    <source>
        <dbReference type="Pfam" id="PF00675"/>
    </source>
</evidence>
<dbReference type="GO" id="GO:0046872">
    <property type="term" value="F:metal ion binding"/>
    <property type="evidence" value="ECO:0007669"/>
    <property type="project" value="InterPro"/>
</dbReference>
<dbReference type="PANTHER" id="PTHR11851">
    <property type="entry name" value="METALLOPROTEASE"/>
    <property type="match status" value="1"/>
</dbReference>